<keyword evidence="2" id="KW-1185">Reference proteome</keyword>
<name>A0A1M6U5K5_PARC5</name>
<gene>
    <name evidence="1" type="ORF">SAMN02745912_03877</name>
</gene>
<dbReference type="OrthoDB" id="9798386at2"/>
<organism evidence="1 2">
    <name type="scientific">Paramaledivibacter caminithermalis (strain DSM 15212 / CIP 107654 / DViRD3)</name>
    <name type="common">Clostridium caminithermale</name>
    <dbReference type="NCBI Taxonomy" id="1121301"/>
    <lineage>
        <taxon>Bacteria</taxon>
        <taxon>Bacillati</taxon>
        <taxon>Bacillota</taxon>
        <taxon>Clostridia</taxon>
        <taxon>Peptostreptococcales</taxon>
        <taxon>Caminicellaceae</taxon>
        <taxon>Paramaledivibacter</taxon>
    </lineage>
</organism>
<proteinExistence type="predicted"/>
<dbReference type="STRING" id="1121301.SAMN02745912_03877"/>
<dbReference type="AlphaFoldDB" id="A0A1M6U5K5"/>
<evidence type="ECO:0000313" key="1">
    <source>
        <dbReference type="EMBL" id="SHK64477.1"/>
    </source>
</evidence>
<protein>
    <submittedName>
        <fullName evidence="1">Uncharacterized protein</fullName>
    </submittedName>
</protein>
<dbReference type="Proteomes" id="UP000184465">
    <property type="component" value="Unassembled WGS sequence"/>
</dbReference>
<sequence length="165" mass="19541">MRNEGVYKASHIASYLVSNPILNFFTNKAIDLVEKGHKGSGMAYSVERRVYKWGEIYTNGKWKDYYRGHSDEVYWSQKIIIYDKDKISKVIYKKDKDYWYDDGYNPIYVENTRYFSDNDKVYKLALSQYISNGYIYGDSGKVVGYNPYGKWFKGVKLSYKDIHLQ</sequence>
<reference evidence="1 2" key="1">
    <citation type="submission" date="2016-11" db="EMBL/GenBank/DDBJ databases">
        <authorList>
            <person name="Jaros S."/>
            <person name="Januszkiewicz K."/>
            <person name="Wedrychowicz H."/>
        </authorList>
    </citation>
    <scope>NUCLEOTIDE SEQUENCE [LARGE SCALE GENOMIC DNA]</scope>
    <source>
        <strain evidence="1 2">DSM 15212</strain>
    </source>
</reference>
<evidence type="ECO:0000313" key="2">
    <source>
        <dbReference type="Proteomes" id="UP000184465"/>
    </source>
</evidence>
<dbReference type="EMBL" id="FRAG01000130">
    <property type="protein sequence ID" value="SHK64477.1"/>
    <property type="molecule type" value="Genomic_DNA"/>
</dbReference>
<accession>A0A1M6U5K5</accession>